<dbReference type="AlphaFoldDB" id="A0A2T5B7L1"/>
<proteinExistence type="predicted"/>
<dbReference type="Proteomes" id="UP000241247">
    <property type="component" value="Unassembled WGS sequence"/>
</dbReference>
<comment type="caution">
    <text evidence="1">The sequence shown here is derived from an EMBL/GenBank/DDBJ whole genome shotgun (WGS) entry which is preliminary data.</text>
</comment>
<keyword evidence="2" id="KW-1185">Reference proteome</keyword>
<dbReference type="EMBL" id="PZZZ01000004">
    <property type="protein sequence ID" value="PTM94976.1"/>
    <property type="molecule type" value="Genomic_DNA"/>
</dbReference>
<dbReference type="GO" id="GO:0016829">
    <property type="term" value="F:lyase activity"/>
    <property type="evidence" value="ECO:0007669"/>
    <property type="project" value="UniProtKB-KW"/>
</dbReference>
<dbReference type="RefSeq" id="WP_170115853.1">
    <property type="nucleotide sequence ID" value="NZ_JBHEEX010000011.1"/>
</dbReference>
<dbReference type="InterPro" id="IPR015813">
    <property type="entry name" value="Pyrv/PenolPyrv_kinase-like_dom"/>
</dbReference>
<sequence>MIKWRPKVPILLRSENASRKWFTIGSPYFLTPMACYRRPIVLLAHCSDRPAAIQGSMAPLIHSLLFLTERGFAPGGEPDALLCHASTPVLPDIDLPVFLEPANGSEAALRSLMQRAPAGVVLSDCRTGADVQRLDVLLSVAEAEEGIPLGQTRILATTDGLLPLPFSEAAFGRKSRRLAGLVWDWRLLATTLGATRLRADGRWTDAFALARATTLLTAKASGIAVYDVSPPLPESDFAADCIGARHDGFDGRMTDNPEQVAAINAAFRTRAPA</sequence>
<gene>
    <name evidence="1" type="ORF">C7449_10439</name>
</gene>
<name>A0A2T5B7L1_MYCDI</name>
<organism evidence="1 2">
    <name type="scientific">Mycoplana dimorpha</name>
    <dbReference type="NCBI Taxonomy" id="28320"/>
    <lineage>
        <taxon>Bacteria</taxon>
        <taxon>Pseudomonadati</taxon>
        <taxon>Pseudomonadota</taxon>
        <taxon>Alphaproteobacteria</taxon>
        <taxon>Hyphomicrobiales</taxon>
        <taxon>Rhizobiaceae</taxon>
        <taxon>Mycoplana</taxon>
    </lineage>
</organism>
<protein>
    <submittedName>
        <fullName evidence="1">Citrate lyase beta subunit</fullName>
    </submittedName>
</protein>
<evidence type="ECO:0000313" key="2">
    <source>
        <dbReference type="Proteomes" id="UP000241247"/>
    </source>
</evidence>
<keyword evidence="1" id="KW-0456">Lyase</keyword>
<dbReference type="InterPro" id="IPR040442">
    <property type="entry name" value="Pyrv_kinase-like_dom_sf"/>
</dbReference>
<dbReference type="SUPFAM" id="SSF51621">
    <property type="entry name" value="Phosphoenolpyruvate/pyruvate domain"/>
    <property type="match status" value="1"/>
</dbReference>
<evidence type="ECO:0000313" key="1">
    <source>
        <dbReference type="EMBL" id="PTM94976.1"/>
    </source>
</evidence>
<dbReference type="Gene3D" id="3.20.20.60">
    <property type="entry name" value="Phosphoenolpyruvate-binding domains"/>
    <property type="match status" value="1"/>
</dbReference>
<reference evidence="1 2" key="1">
    <citation type="submission" date="2018-04" db="EMBL/GenBank/DDBJ databases">
        <title>Genomic Encyclopedia of Type Strains, Phase IV (KMG-IV): sequencing the most valuable type-strain genomes for metagenomic binning, comparative biology and taxonomic classification.</title>
        <authorList>
            <person name="Goeker M."/>
        </authorList>
    </citation>
    <scope>NUCLEOTIDE SEQUENCE [LARGE SCALE GENOMIC DNA]</scope>
    <source>
        <strain evidence="1 2">DSM 7138</strain>
    </source>
</reference>
<accession>A0A2T5B7L1</accession>